<keyword evidence="5 7" id="KW-1133">Transmembrane helix</keyword>
<dbReference type="Proteomes" id="UP000262379">
    <property type="component" value="Unassembled WGS sequence"/>
</dbReference>
<comment type="similarity">
    <text evidence="2">Belongs to the DoxX family.</text>
</comment>
<keyword evidence="9" id="KW-1185">Reference proteome</keyword>
<evidence type="ECO:0000313" key="9">
    <source>
        <dbReference type="Proteomes" id="UP000262379"/>
    </source>
</evidence>
<keyword evidence="6 7" id="KW-0472">Membrane</keyword>
<dbReference type="EMBL" id="QURN01000002">
    <property type="protein sequence ID" value="RFC69052.1"/>
    <property type="molecule type" value="Genomic_DNA"/>
</dbReference>
<gene>
    <name evidence="8" type="ORF">DY251_02835</name>
</gene>
<feature type="transmembrane region" description="Helical" evidence="7">
    <location>
        <begin position="71"/>
        <end position="91"/>
    </location>
</feature>
<dbReference type="GO" id="GO:0005886">
    <property type="term" value="C:plasma membrane"/>
    <property type="evidence" value="ECO:0007669"/>
    <property type="project" value="UniProtKB-SubCell"/>
</dbReference>
<feature type="transmembrane region" description="Helical" evidence="7">
    <location>
        <begin position="12"/>
        <end position="37"/>
    </location>
</feature>
<dbReference type="Pfam" id="PF07681">
    <property type="entry name" value="DoxX"/>
    <property type="match status" value="1"/>
</dbReference>
<keyword evidence="3" id="KW-1003">Cell membrane</keyword>
<feature type="transmembrane region" description="Helical" evidence="7">
    <location>
        <begin position="103"/>
        <end position="122"/>
    </location>
</feature>
<reference evidence="9" key="1">
    <citation type="submission" date="2018-08" db="EMBL/GenBank/DDBJ databases">
        <authorList>
            <person name="Im W.T."/>
        </authorList>
    </citation>
    <scope>NUCLEOTIDE SEQUENCE [LARGE SCALE GENOMIC DNA]</scope>
    <source>
        <strain evidence="9">LA-28</strain>
    </source>
</reference>
<organism evidence="8 9">
    <name type="scientific">Mesorhizobium denitrificans</name>
    <dbReference type="NCBI Taxonomy" id="2294114"/>
    <lineage>
        <taxon>Bacteria</taxon>
        <taxon>Pseudomonadati</taxon>
        <taxon>Pseudomonadota</taxon>
        <taxon>Alphaproteobacteria</taxon>
        <taxon>Hyphomicrobiales</taxon>
        <taxon>Phyllobacteriaceae</taxon>
        <taxon>Mesorhizobium</taxon>
    </lineage>
</organism>
<feature type="transmembrane region" description="Helical" evidence="7">
    <location>
        <begin position="43"/>
        <end position="64"/>
    </location>
</feature>
<keyword evidence="4 7" id="KW-0812">Transmembrane</keyword>
<dbReference type="RefSeq" id="WP_116622351.1">
    <property type="nucleotide sequence ID" value="NZ_QURN01000002.1"/>
</dbReference>
<dbReference type="AlphaFoldDB" id="A0A371XIK8"/>
<evidence type="ECO:0000256" key="1">
    <source>
        <dbReference type="ARBA" id="ARBA00004651"/>
    </source>
</evidence>
<accession>A0A371XIK8</accession>
<comment type="caution">
    <text evidence="8">The sequence shown here is derived from an EMBL/GenBank/DDBJ whole genome shotgun (WGS) entry which is preliminary data.</text>
</comment>
<evidence type="ECO:0000256" key="5">
    <source>
        <dbReference type="ARBA" id="ARBA00022989"/>
    </source>
</evidence>
<dbReference type="PANTHER" id="PTHR33452:SF1">
    <property type="entry name" value="INNER MEMBRANE PROTEIN YPHA-RELATED"/>
    <property type="match status" value="1"/>
</dbReference>
<evidence type="ECO:0000256" key="6">
    <source>
        <dbReference type="ARBA" id="ARBA00023136"/>
    </source>
</evidence>
<name>A0A371XIK8_9HYPH</name>
<protein>
    <submittedName>
        <fullName evidence="8">DoxX family protein</fullName>
    </submittedName>
</protein>
<proteinExistence type="inferred from homology"/>
<evidence type="ECO:0000256" key="3">
    <source>
        <dbReference type="ARBA" id="ARBA00022475"/>
    </source>
</evidence>
<evidence type="ECO:0000256" key="7">
    <source>
        <dbReference type="SAM" id="Phobius"/>
    </source>
</evidence>
<evidence type="ECO:0000256" key="2">
    <source>
        <dbReference type="ARBA" id="ARBA00006679"/>
    </source>
</evidence>
<dbReference type="InterPro" id="IPR032808">
    <property type="entry name" value="DoxX"/>
</dbReference>
<evidence type="ECO:0000256" key="4">
    <source>
        <dbReference type="ARBA" id="ARBA00022692"/>
    </source>
</evidence>
<dbReference type="PANTHER" id="PTHR33452">
    <property type="entry name" value="OXIDOREDUCTASE CATD-RELATED"/>
    <property type="match status" value="1"/>
</dbReference>
<evidence type="ECO:0000313" key="8">
    <source>
        <dbReference type="EMBL" id="RFC69052.1"/>
    </source>
</evidence>
<dbReference type="InterPro" id="IPR051907">
    <property type="entry name" value="DoxX-like_oxidoreductase"/>
</dbReference>
<comment type="subcellular location">
    <subcellularLocation>
        <location evidence="1">Cell membrane</location>
        <topology evidence="1">Multi-pass membrane protein</topology>
    </subcellularLocation>
</comment>
<sequence>MSSNLLVLVGRIFLSVLFIMSGFAKLTGLAGTAQFFAAVGLPAPMIVAVLVGLLELFGGLAILVGFKTRAVALVLAVFTLAATAIAHMNFADPMQLLMAQKNLAIAGGFLVLAAFGAGIYSVDAKRT</sequence>